<evidence type="ECO:0000313" key="5">
    <source>
        <dbReference type="Proteomes" id="UP000215383"/>
    </source>
</evidence>
<dbReference type="GO" id="GO:0004521">
    <property type="term" value="F:RNA endonuclease activity"/>
    <property type="evidence" value="ECO:0007669"/>
    <property type="project" value="TreeGrafter"/>
</dbReference>
<dbReference type="SMART" id="SM00849">
    <property type="entry name" value="Lactamase_B"/>
    <property type="match status" value="1"/>
</dbReference>
<dbReference type="GeneID" id="78506870"/>
<dbReference type="CDD" id="cd16295">
    <property type="entry name" value="TTHA0252-CPSF-like_MBL-fold"/>
    <property type="match status" value="1"/>
</dbReference>
<evidence type="ECO:0000259" key="2">
    <source>
        <dbReference type="SMART" id="SM00849"/>
    </source>
</evidence>
<dbReference type="InterPro" id="IPR022712">
    <property type="entry name" value="Beta_Casp"/>
</dbReference>
<evidence type="ECO:0000256" key="1">
    <source>
        <dbReference type="ARBA" id="ARBA00022801"/>
    </source>
</evidence>
<dbReference type="RefSeq" id="WP_027890703.1">
    <property type="nucleotide sequence ID" value="NZ_LT906446.1"/>
</dbReference>
<dbReference type="Gene3D" id="3.60.15.10">
    <property type="entry name" value="Ribonuclease Z/Hydroxyacylglutathione hydrolase-like"/>
    <property type="match status" value="1"/>
</dbReference>
<feature type="domain" description="Metallo-beta-lactamase" evidence="2">
    <location>
        <begin position="13"/>
        <end position="236"/>
    </location>
</feature>
<protein>
    <submittedName>
        <fullName evidence="4">Ribonuclease TTHA0252</fullName>
        <ecNumber evidence="4">3.1.-.-</ecNumber>
    </submittedName>
</protein>
<organism evidence="4 5">
    <name type="scientific">Megamonas hypermegale</name>
    <dbReference type="NCBI Taxonomy" id="158847"/>
    <lineage>
        <taxon>Bacteria</taxon>
        <taxon>Bacillati</taxon>
        <taxon>Bacillota</taxon>
        <taxon>Negativicutes</taxon>
        <taxon>Selenomonadales</taxon>
        <taxon>Selenomonadaceae</taxon>
        <taxon>Megamonas</taxon>
    </lineage>
</organism>
<dbReference type="AlphaFoldDB" id="A0A239TKP1"/>
<keyword evidence="1 4" id="KW-0378">Hydrolase</keyword>
<dbReference type="GO" id="GO:0016787">
    <property type="term" value="F:hydrolase activity"/>
    <property type="evidence" value="ECO:0007669"/>
    <property type="project" value="UniProtKB-KW"/>
</dbReference>
<dbReference type="EMBL" id="LT906446">
    <property type="protein sequence ID" value="SNU97979.1"/>
    <property type="molecule type" value="Genomic_DNA"/>
</dbReference>
<dbReference type="PANTHER" id="PTHR11203:SF37">
    <property type="entry name" value="INTEGRATOR COMPLEX SUBUNIT 11"/>
    <property type="match status" value="1"/>
</dbReference>
<dbReference type="SMART" id="SM01027">
    <property type="entry name" value="Beta-Casp"/>
    <property type="match status" value="1"/>
</dbReference>
<dbReference type="Pfam" id="PF10996">
    <property type="entry name" value="Beta-Casp"/>
    <property type="match status" value="1"/>
</dbReference>
<dbReference type="Proteomes" id="UP000215383">
    <property type="component" value="Chromosome 1"/>
</dbReference>
<dbReference type="SUPFAM" id="SSF56281">
    <property type="entry name" value="Metallo-hydrolase/oxidoreductase"/>
    <property type="match status" value="1"/>
</dbReference>
<dbReference type="Pfam" id="PF07521">
    <property type="entry name" value="RMMBL"/>
    <property type="match status" value="1"/>
</dbReference>
<dbReference type="Pfam" id="PF00753">
    <property type="entry name" value="Lactamase_B"/>
    <property type="match status" value="1"/>
</dbReference>
<reference evidence="4 5" key="1">
    <citation type="submission" date="2017-06" db="EMBL/GenBank/DDBJ databases">
        <authorList>
            <consortium name="Pathogen Informatics"/>
        </authorList>
    </citation>
    <scope>NUCLEOTIDE SEQUENCE [LARGE SCALE GENOMIC DNA]</scope>
    <source>
        <strain evidence="4 5">NCTC10570</strain>
    </source>
</reference>
<dbReference type="PANTHER" id="PTHR11203">
    <property type="entry name" value="CLEAVAGE AND POLYADENYLATION SPECIFICITY FACTOR FAMILY MEMBER"/>
    <property type="match status" value="1"/>
</dbReference>
<dbReference type="InterPro" id="IPR011108">
    <property type="entry name" value="RMMBL"/>
</dbReference>
<feature type="domain" description="Beta-Casp" evidence="3">
    <location>
        <begin position="252"/>
        <end position="377"/>
    </location>
</feature>
<proteinExistence type="predicted"/>
<accession>A0A239TKP1</accession>
<evidence type="ECO:0000313" key="4">
    <source>
        <dbReference type="EMBL" id="SNU97979.1"/>
    </source>
</evidence>
<dbReference type="InterPro" id="IPR036866">
    <property type="entry name" value="RibonucZ/Hydroxyglut_hydro"/>
</dbReference>
<dbReference type="Gene3D" id="3.40.50.10890">
    <property type="match status" value="1"/>
</dbReference>
<sequence length="537" mass="60661">MNLQFLGAAHTVTGSCYLLETNDHKILIDCGMFQGGRTLRDLNYNDFRFVPSDIDCVLLTHAHVDHCGLIPKLCKQGFKGSIYATKATCDLVNIMLPDSAHIQESDAQITNRKGQRMGKTPIAPLYTIDDAMASLKQFVAINYDEEIEPVNGIRAVYRDAGHILGSSIIELYVTENGEETKLVFTGDLGQPDQPIIKDPTYIKDADYLIIESTYGDRKHEIYDKETSLAEIINDTMDRGGNLIIPSFAVGRTQTMLYYLFKLWKAGRIDDTAIVVDSPLAVEATRIFAKNVHYFDEEAIDYLKKHNKLPEMPQLRMCESAEESKALNSDVGSKIILSASGMADAGRVLHHLKHNLWRPESTILFVGYQAEGSLGRRLLDGAKQVKVMGEEISVKARIVNMDGFSAHADYLQIEEWLQHLTMNNAQQVFVVHGEATAAKAIKEMVLDEFGWNAYIPYYADRAIMTKTTCEIKEANIPQVAVQKDMEDFFMDIDSSYRQFRRRIINMVVKNPELMPAAIRTTEKGWRYVKRLFKDFGIS</sequence>
<dbReference type="EC" id="3.1.-.-" evidence="4"/>
<name>A0A239TKP1_9FIRM</name>
<evidence type="ECO:0000259" key="3">
    <source>
        <dbReference type="SMART" id="SM01027"/>
    </source>
</evidence>
<dbReference type="InterPro" id="IPR001279">
    <property type="entry name" value="Metallo-B-lactamas"/>
</dbReference>
<gene>
    <name evidence="4" type="ORF">SAMEA4364220_00850</name>
</gene>
<dbReference type="eggNOG" id="COG1236">
    <property type="taxonomic scope" value="Bacteria"/>
</dbReference>
<dbReference type="InterPro" id="IPR050698">
    <property type="entry name" value="MBL"/>
</dbReference>
<keyword evidence="5" id="KW-1185">Reference proteome</keyword>